<evidence type="ECO:0000313" key="1">
    <source>
        <dbReference type="EMBL" id="TPG58463.1"/>
    </source>
</evidence>
<dbReference type="OrthoDB" id="7287162at2"/>
<dbReference type="RefSeq" id="WP_140882199.1">
    <property type="nucleotide sequence ID" value="NZ_RCZP01000005.1"/>
</dbReference>
<name>A0A502GCN3_9PROT</name>
<proteinExistence type="predicted"/>
<protein>
    <submittedName>
        <fullName evidence="1">Uncharacterized protein</fullName>
    </submittedName>
</protein>
<dbReference type="EMBL" id="RCZP01000005">
    <property type="protein sequence ID" value="TPG58463.1"/>
    <property type="molecule type" value="Genomic_DNA"/>
</dbReference>
<reference evidence="1 2" key="1">
    <citation type="journal article" date="2019" name="Environ. Microbiol.">
        <title>Species interactions and distinct microbial communities in high Arctic permafrost affected cryosols are associated with the CH4 and CO2 gas fluxes.</title>
        <authorList>
            <person name="Altshuler I."/>
            <person name="Hamel J."/>
            <person name="Turney S."/>
            <person name="Magnuson E."/>
            <person name="Levesque R."/>
            <person name="Greer C."/>
            <person name="Whyte L.G."/>
        </authorList>
    </citation>
    <scope>NUCLEOTIDE SEQUENCE [LARGE SCALE GENOMIC DNA]</scope>
    <source>
        <strain evidence="1 2">S9.3B</strain>
    </source>
</reference>
<keyword evidence="2" id="KW-1185">Reference proteome</keyword>
<dbReference type="Proteomes" id="UP000317078">
    <property type="component" value="Unassembled WGS sequence"/>
</dbReference>
<dbReference type="AlphaFoldDB" id="A0A502GCN3"/>
<gene>
    <name evidence="1" type="ORF">EAH89_07565</name>
</gene>
<evidence type="ECO:0000313" key="2">
    <source>
        <dbReference type="Proteomes" id="UP000317078"/>
    </source>
</evidence>
<comment type="caution">
    <text evidence="1">The sequence shown here is derived from an EMBL/GenBank/DDBJ whole genome shotgun (WGS) entry which is preliminary data.</text>
</comment>
<accession>A0A502GCN3</accession>
<organism evidence="1 2">
    <name type="scientific">Muricoccus nepalensis</name>
    <dbReference type="NCBI Taxonomy" id="1854500"/>
    <lineage>
        <taxon>Bacteria</taxon>
        <taxon>Pseudomonadati</taxon>
        <taxon>Pseudomonadota</taxon>
        <taxon>Alphaproteobacteria</taxon>
        <taxon>Acetobacterales</taxon>
        <taxon>Roseomonadaceae</taxon>
        <taxon>Muricoccus</taxon>
    </lineage>
</organism>
<sequence length="121" mass="13031">MRPEQYLSNTTAPLRAFHSLSDEQAGEFEAGLALLPGAWELDRQEGYDGHLTLLFSPADAACDVVFAVWRAGAELQLSTMRGDEPVAVEGFGSVRAVLLAIRDSVRRTGAPFALGGPMRLV</sequence>